<accession>A0A9Q1C207</accession>
<evidence type="ECO:0000313" key="3">
    <source>
        <dbReference type="Proteomes" id="UP001152320"/>
    </source>
</evidence>
<dbReference type="EMBL" id="JAIZAY010000009">
    <property type="protein sequence ID" value="KAJ8036664.1"/>
    <property type="molecule type" value="Genomic_DNA"/>
</dbReference>
<feature type="region of interest" description="Disordered" evidence="1">
    <location>
        <begin position="131"/>
        <end position="150"/>
    </location>
</feature>
<organism evidence="2 3">
    <name type="scientific">Holothuria leucospilota</name>
    <name type="common">Black long sea cucumber</name>
    <name type="synonym">Mertensiothuria leucospilota</name>
    <dbReference type="NCBI Taxonomy" id="206669"/>
    <lineage>
        <taxon>Eukaryota</taxon>
        <taxon>Metazoa</taxon>
        <taxon>Echinodermata</taxon>
        <taxon>Eleutherozoa</taxon>
        <taxon>Echinozoa</taxon>
        <taxon>Holothuroidea</taxon>
        <taxon>Aspidochirotacea</taxon>
        <taxon>Aspidochirotida</taxon>
        <taxon>Holothuriidae</taxon>
        <taxon>Holothuria</taxon>
    </lineage>
</organism>
<dbReference type="AlphaFoldDB" id="A0A9Q1C207"/>
<reference evidence="2" key="1">
    <citation type="submission" date="2021-10" db="EMBL/GenBank/DDBJ databases">
        <title>Tropical sea cucumber genome reveals ecological adaptation and Cuvierian tubules defense mechanism.</title>
        <authorList>
            <person name="Chen T."/>
        </authorList>
    </citation>
    <scope>NUCLEOTIDE SEQUENCE</scope>
    <source>
        <strain evidence="2">Nanhai2018</strain>
        <tissue evidence="2">Muscle</tissue>
    </source>
</reference>
<keyword evidence="3" id="KW-1185">Reference proteome</keyword>
<evidence type="ECO:0000313" key="2">
    <source>
        <dbReference type="EMBL" id="KAJ8036664.1"/>
    </source>
</evidence>
<proteinExistence type="predicted"/>
<evidence type="ECO:0000256" key="1">
    <source>
        <dbReference type="SAM" id="MobiDB-lite"/>
    </source>
</evidence>
<name>A0A9Q1C207_HOLLE</name>
<dbReference type="OrthoDB" id="10037886at2759"/>
<dbReference type="Proteomes" id="UP001152320">
    <property type="component" value="Chromosome 9"/>
</dbReference>
<sequence>MATPYTQYHQGYLDSEGYETDYECEFDEEEKEHCFMLRTNDAILDKAFRRHFKQSLPRKEGHYKLQTRVRKVHDEENVDRFYSGHHWEVDGRYHSGSDLDEQPGDEFNNRPLQLERTTCKLTVLAVQDAMGAEQRRRKRKQSQLADRAKDALKPLHNELEAIINRNEERLKQERKESVREMGDVKDDVMIELIRQYNDQILEEDVESERQRRLEQYDQLTESDDINDENRERLKSLAFVSSLWQDMQCELTGAFNDLDEVHTEEDNAVNGLFLELKDEFIRSFQRATHLMKLHMTEEKERRRSLSEARSIAAGQKDMDTTRKKAMLAKTAVDEELNRLFAGVKKDDSFGTGVGQGQASRDMDQTLEGLVHKVHARDVDQACAEERIVRLAEIAEEMEFGTMDSMKEALKDAMVLIQEQMLLSKFHGHKVQTTVTKTSGRQVSQEGETEQDKKLRTARLKSRRQSCVVTDF</sequence>
<comment type="caution">
    <text evidence="2">The sequence shown here is derived from an EMBL/GenBank/DDBJ whole genome shotgun (WGS) entry which is preliminary data.</text>
</comment>
<protein>
    <submittedName>
        <fullName evidence="2">Uncharacterized protein</fullName>
    </submittedName>
</protein>
<gene>
    <name evidence="2" type="ORF">HOLleu_20707</name>
</gene>